<accession>A0ABN2ES37</accession>
<dbReference type="RefSeq" id="WP_344222234.1">
    <property type="nucleotide sequence ID" value="NZ_BAAAOS010000064.1"/>
</dbReference>
<comment type="caution">
    <text evidence="1">The sequence shown here is derived from an EMBL/GenBank/DDBJ whole genome shotgun (WGS) entry which is preliminary data.</text>
</comment>
<evidence type="ECO:0000313" key="2">
    <source>
        <dbReference type="Proteomes" id="UP001500393"/>
    </source>
</evidence>
<evidence type="ECO:0000313" key="1">
    <source>
        <dbReference type="EMBL" id="GAA1616028.1"/>
    </source>
</evidence>
<organism evidence="1 2">
    <name type="scientific">Kribbella sancticallisti</name>
    <dbReference type="NCBI Taxonomy" id="460087"/>
    <lineage>
        <taxon>Bacteria</taxon>
        <taxon>Bacillati</taxon>
        <taxon>Actinomycetota</taxon>
        <taxon>Actinomycetes</taxon>
        <taxon>Propionibacteriales</taxon>
        <taxon>Kribbellaceae</taxon>
        <taxon>Kribbella</taxon>
    </lineage>
</organism>
<dbReference type="Proteomes" id="UP001500393">
    <property type="component" value="Unassembled WGS sequence"/>
</dbReference>
<reference evidence="1 2" key="1">
    <citation type="journal article" date="2019" name="Int. J. Syst. Evol. Microbiol.">
        <title>The Global Catalogue of Microorganisms (GCM) 10K type strain sequencing project: providing services to taxonomists for standard genome sequencing and annotation.</title>
        <authorList>
            <consortium name="The Broad Institute Genomics Platform"/>
            <consortium name="The Broad Institute Genome Sequencing Center for Infectious Disease"/>
            <person name="Wu L."/>
            <person name="Ma J."/>
        </authorList>
    </citation>
    <scope>NUCLEOTIDE SEQUENCE [LARGE SCALE GENOMIC DNA]</scope>
    <source>
        <strain evidence="1 2">JCM 14969</strain>
    </source>
</reference>
<sequence length="61" mass="6452">MRTTTDDTQYCVLCDAVVGFERVETGDHPDDPADEWICVTCGSALLIYLNPGAGTGSRSAG</sequence>
<protein>
    <recommendedName>
        <fullName evidence="3">Small CPxCG-related zinc finger protein</fullName>
    </recommendedName>
</protein>
<evidence type="ECO:0008006" key="3">
    <source>
        <dbReference type="Google" id="ProtNLM"/>
    </source>
</evidence>
<keyword evidence="2" id="KW-1185">Reference proteome</keyword>
<dbReference type="EMBL" id="BAAAOS010000064">
    <property type="protein sequence ID" value="GAA1616028.1"/>
    <property type="molecule type" value="Genomic_DNA"/>
</dbReference>
<proteinExistence type="predicted"/>
<gene>
    <name evidence="1" type="ORF">GCM10009789_82590</name>
</gene>
<name>A0ABN2ES37_9ACTN</name>